<gene>
    <name evidence="1" type="ORF">EVAR_19561_1</name>
</gene>
<dbReference type="AlphaFoldDB" id="A0A4C1UF68"/>
<dbReference type="EMBL" id="BGZK01000169">
    <property type="protein sequence ID" value="GBP25081.1"/>
    <property type="molecule type" value="Genomic_DNA"/>
</dbReference>
<accession>A0A4C1UF68</accession>
<proteinExistence type="predicted"/>
<keyword evidence="2" id="KW-1185">Reference proteome</keyword>
<evidence type="ECO:0000313" key="2">
    <source>
        <dbReference type="Proteomes" id="UP000299102"/>
    </source>
</evidence>
<sequence length="97" mass="10745">MSLTRARTAERDLPRSGSAVLIDALHTHVHSARGRRRIRPEAPHCRRKVFILDRAVQTGRCACARAGAADDRCFQHGNNVEADASARSQRPEASNLF</sequence>
<name>A0A4C1UF68_EUMVA</name>
<evidence type="ECO:0000313" key="1">
    <source>
        <dbReference type="EMBL" id="GBP25081.1"/>
    </source>
</evidence>
<organism evidence="1 2">
    <name type="scientific">Eumeta variegata</name>
    <name type="common">Bagworm moth</name>
    <name type="synonym">Eumeta japonica</name>
    <dbReference type="NCBI Taxonomy" id="151549"/>
    <lineage>
        <taxon>Eukaryota</taxon>
        <taxon>Metazoa</taxon>
        <taxon>Ecdysozoa</taxon>
        <taxon>Arthropoda</taxon>
        <taxon>Hexapoda</taxon>
        <taxon>Insecta</taxon>
        <taxon>Pterygota</taxon>
        <taxon>Neoptera</taxon>
        <taxon>Endopterygota</taxon>
        <taxon>Lepidoptera</taxon>
        <taxon>Glossata</taxon>
        <taxon>Ditrysia</taxon>
        <taxon>Tineoidea</taxon>
        <taxon>Psychidae</taxon>
        <taxon>Oiketicinae</taxon>
        <taxon>Eumeta</taxon>
    </lineage>
</organism>
<protein>
    <submittedName>
        <fullName evidence="1">Uncharacterized protein</fullName>
    </submittedName>
</protein>
<reference evidence="1 2" key="1">
    <citation type="journal article" date="2019" name="Commun. Biol.">
        <title>The bagworm genome reveals a unique fibroin gene that provides high tensile strength.</title>
        <authorList>
            <person name="Kono N."/>
            <person name="Nakamura H."/>
            <person name="Ohtoshi R."/>
            <person name="Tomita M."/>
            <person name="Numata K."/>
            <person name="Arakawa K."/>
        </authorList>
    </citation>
    <scope>NUCLEOTIDE SEQUENCE [LARGE SCALE GENOMIC DNA]</scope>
</reference>
<dbReference type="Proteomes" id="UP000299102">
    <property type="component" value="Unassembled WGS sequence"/>
</dbReference>
<comment type="caution">
    <text evidence="1">The sequence shown here is derived from an EMBL/GenBank/DDBJ whole genome shotgun (WGS) entry which is preliminary data.</text>
</comment>